<proteinExistence type="predicted"/>
<reference evidence="1" key="1">
    <citation type="journal article" date="2020" name="Nature">
        <title>Giant virus diversity and host interactions through global metagenomics.</title>
        <authorList>
            <person name="Schulz F."/>
            <person name="Roux S."/>
            <person name="Paez-Espino D."/>
            <person name="Jungbluth S."/>
            <person name="Walsh D.A."/>
            <person name="Denef V.J."/>
            <person name="McMahon K.D."/>
            <person name="Konstantinidis K.T."/>
            <person name="Eloe-Fadrosh E.A."/>
            <person name="Kyrpides N.C."/>
            <person name="Woyke T."/>
        </authorList>
    </citation>
    <scope>NUCLEOTIDE SEQUENCE</scope>
    <source>
        <strain evidence="1">GVMAG-M-3300020182-33</strain>
    </source>
</reference>
<accession>A0A6C0BZM0</accession>
<sequence>MSRTYGALSLLNKRPLNIFTPDIGEVVSMSSIYMVNNLPVVKDQADMPVCAALVALTMYEQLLLRENLHKQLGFRGTELGWAWIYLSGRELVTKDAESVIEEQLLTGLPLVVALDALVEKGVLVGGLHGNLHINNPMVMAEELERLTYTPTGQLAVPVRYLAVLPTIEALCAAVESQYVIGFAFGIDENIDRWMHSKYLQQATSFQLPDPQSGAPRLATHAAIITAVDSKLMRVTVQNSFGIKFGTMGFFFISLHLLLRPKFSNLEFYVLTRAG</sequence>
<organism evidence="1">
    <name type="scientific">viral metagenome</name>
    <dbReference type="NCBI Taxonomy" id="1070528"/>
    <lineage>
        <taxon>unclassified sequences</taxon>
        <taxon>metagenomes</taxon>
        <taxon>organismal metagenomes</taxon>
    </lineage>
</organism>
<name>A0A6C0BZM0_9ZZZZ</name>
<dbReference type="AlphaFoldDB" id="A0A6C0BZM0"/>
<dbReference type="SUPFAM" id="SSF54001">
    <property type="entry name" value="Cysteine proteinases"/>
    <property type="match status" value="1"/>
</dbReference>
<protein>
    <recommendedName>
        <fullName evidence="2">Peptidase C1A papain C-terminal domain-containing protein</fullName>
    </recommendedName>
</protein>
<dbReference type="EMBL" id="MN739300">
    <property type="protein sequence ID" value="QHS97570.1"/>
    <property type="molecule type" value="Genomic_DNA"/>
</dbReference>
<evidence type="ECO:0000313" key="1">
    <source>
        <dbReference type="EMBL" id="QHS97570.1"/>
    </source>
</evidence>
<dbReference type="Gene3D" id="3.90.70.10">
    <property type="entry name" value="Cysteine proteinases"/>
    <property type="match status" value="1"/>
</dbReference>
<dbReference type="InterPro" id="IPR038765">
    <property type="entry name" value="Papain-like_cys_pep_sf"/>
</dbReference>
<evidence type="ECO:0008006" key="2">
    <source>
        <dbReference type="Google" id="ProtNLM"/>
    </source>
</evidence>